<dbReference type="InterPro" id="IPR036188">
    <property type="entry name" value="FAD/NAD-bd_sf"/>
</dbReference>
<comment type="similarity">
    <text evidence="1">Belongs to the FMO family.</text>
</comment>
<dbReference type="EMBL" id="ML210173">
    <property type="protein sequence ID" value="TFK26622.1"/>
    <property type="molecule type" value="Genomic_DNA"/>
</dbReference>
<keyword evidence="3" id="KW-0274">FAD</keyword>
<protein>
    <submittedName>
        <fullName evidence="6">FAD/NAD(P)-binding domain-containing protein</fullName>
    </submittedName>
</protein>
<name>A0A5C3L0X2_COPMA</name>
<dbReference type="Pfam" id="PF00743">
    <property type="entry name" value="FMO-like"/>
    <property type="match status" value="2"/>
</dbReference>
<organism evidence="6 7">
    <name type="scientific">Coprinopsis marcescibilis</name>
    <name type="common">Agaric fungus</name>
    <name type="synonym">Psathyrella marcescibilis</name>
    <dbReference type="NCBI Taxonomy" id="230819"/>
    <lineage>
        <taxon>Eukaryota</taxon>
        <taxon>Fungi</taxon>
        <taxon>Dikarya</taxon>
        <taxon>Basidiomycota</taxon>
        <taxon>Agaricomycotina</taxon>
        <taxon>Agaricomycetes</taxon>
        <taxon>Agaricomycetidae</taxon>
        <taxon>Agaricales</taxon>
        <taxon>Agaricineae</taxon>
        <taxon>Psathyrellaceae</taxon>
        <taxon>Coprinopsis</taxon>
    </lineage>
</organism>
<dbReference type="PRINTS" id="PR00370">
    <property type="entry name" value="FMOXYGENASE"/>
</dbReference>
<dbReference type="SUPFAM" id="SSF51905">
    <property type="entry name" value="FAD/NAD(P)-binding domain"/>
    <property type="match status" value="1"/>
</dbReference>
<reference evidence="6 7" key="1">
    <citation type="journal article" date="2019" name="Nat. Ecol. Evol.">
        <title>Megaphylogeny resolves global patterns of mushroom evolution.</title>
        <authorList>
            <person name="Varga T."/>
            <person name="Krizsan K."/>
            <person name="Foldi C."/>
            <person name="Dima B."/>
            <person name="Sanchez-Garcia M."/>
            <person name="Sanchez-Ramirez S."/>
            <person name="Szollosi G.J."/>
            <person name="Szarkandi J.G."/>
            <person name="Papp V."/>
            <person name="Albert L."/>
            <person name="Andreopoulos W."/>
            <person name="Angelini C."/>
            <person name="Antonin V."/>
            <person name="Barry K.W."/>
            <person name="Bougher N.L."/>
            <person name="Buchanan P."/>
            <person name="Buyck B."/>
            <person name="Bense V."/>
            <person name="Catcheside P."/>
            <person name="Chovatia M."/>
            <person name="Cooper J."/>
            <person name="Damon W."/>
            <person name="Desjardin D."/>
            <person name="Finy P."/>
            <person name="Geml J."/>
            <person name="Haridas S."/>
            <person name="Hughes K."/>
            <person name="Justo A."/>
            <person name="Karasinski D."/>
            <person name="Kautmanova I."/>
            <person name="Kiss B."/>
            <person name="Kocsube S."/>
            <person name="Kotiranta H."/>
            <person name="LaButti K.M."/>
            <person name="Lechner B.E."/>
            <person name="Liimatainen K."/>
            <person name="Lipzen A."/>
            <person name="Lukacs Z."/>
            <person name="Mihaltcheva S."/>
            <person name="Morgado L.N."/>
            <person name="Niskanen T."/>
            <person name="Noordeloos M.E."/>
            <person name="Ohm R.A."/>
            <person name="Ortiz-Santana B."/>
            <person name="Ovrebo C."/>
            <person name="Racz N."/>
            <person name="Riley R."/>
            <person name="Savchenko A."/>
            <person name="Shiryaev A."/>
            <person name="Soop K."/>
            <person name="Spirin V."/>
            <person name="Szebenyi C."/>
            <person name="Tomsovsky M."/>
            <person name="Tulloss R.E."/>
            <person name="Uehling J."/>
            <person name="Grigoriev I.V."/>
            <person name="Vagvolgyi C."/>
            <person name="Papp T."/>
            <person name="Martin F.M."/>
            <person name="Miettinen O."/>
            <person name="Hibbett D.S."/>
            <person name="Nagy L.G."/>
        </authorList>
    </citation>
    <scope>NUCLEOTIDE SEQUENCE [LARGE SCALE GENOMIC DNA]</scope>
    <source>
        <strain evidence="6 7">CBS 121175</strain>
    </source>
</reference>
<evidence type="ECO:0000313" key="7">
    <source>
        <dbReference type="Proteomes" id="UP000307440"/>
    </source>
</evidence>
<dbReference type="InterPro" id="IPR050346">
    <property type="entry name" value="FMO-like"/>
</dbReference>
<dbReference type="STRING" id="230819.A0A5C3L0X2"/>
<evidence type="ECO:0000256" key="4">
    <source>
        <dbReference type="ARBA" id="ARBA00022857"/>
    </source>
</evidence>
<dbReference type="Proteomes" id="UP000307440">
    <property type="component" value="Unassembled WGS sequence"/>
</dbReference>
<dbReference type="GO" id="GO:0004499">
    <property type="term" value="F:N,N-dimethylaniline monooxygenase activity"/>
    <property type="evidence" value="ECO:0007669"/>
    <property type="project" value="InterPro"/>
</dbReference>
<gene>
    <name evidence="6" type="ORF">FA15DRAFT_702724</name>
</gene>
<evidence type="ECO:0000256" key="2">
    <source>
        <dbReference type="ARBA" id="ARBA00022630"/>
    </source>
</evidence>
<accession>A0A5C3L0X2</accession>
<evidence type="ECO:0000256" key="3">
    <source>
        <dbReference type="ARBA" id="ARBA00022827"/>
    </source>
</evidence>
<dbReference type="PANTHER" id="PTHR23023">
    <property type="entry name" value="DIMETHYLANILINE MONOOXYGENASE"/>
    <property type="match status" value="1"/>
</dbReference>
<proteinExistence type="inferred from homology"/>
<sequence length="498" mass="55669">MDTVFYPNTDDQRQSVKRICIIGAGPAGLAALKVVLEASQYKAGIWQPVVFEARESLGGSVNPEKPDVPPATPLYDALTTNLPHPVMSYSDFPFPPSTPVFPTANVVLKYLEAYADHFNLRRHILFNNPVLSVDWSSDSHKWIVKSQSILIEFDLVMICNGHYNVPRYPTTSGLAAWLNSGRASHSMWYRHPISKHGKTVIVVGAGPSGNDITAELLSTGHTVIHSQSGATRLDKGDLKLRGRIKQYEQDGAVTFEDGSKETGVDHCILATGYEYTYPFLSSDILNPSYTPPIPPLPLTLHNSTFNVFPLAQHIWPIQSTQPYPPTSLAFLGLLFRVSPFPLVEVQAKAVLTAFAHPSHLDLTQEAVEVMNRYQELRGTLWGASGDIDEVQGISKAWHRFEAQQQYDYRDHLSMFIESADPFPDQPIRVPSWEREMYDKKNILRATWVALEKSGEAEDWVRGVGEGGVEEWVDLLRKLLKRGEEGQQPEVPELETAKL</sequence>
<evidence type="ECO:0000256" key="1">
    <source>
        <dbReference type="ARBA" id="ARBA00009183"/>
    </source>
</evidence>
<keyword evidence="4" id="KW-0521">NADP</keyword>
<dbReference type="OrthoDB" id="66881at2759"/>
<evidence type="ECO:0000256" key="5">
    <source>
        <dbReference type="ARBA" id="ARBA00023002"/>
    </source>
</evidence>
<evidence type="ECO:0000313" key="6">
    <source>
        <dbReference type="EMBL" id="TFK26622.1"/>
    </source>
</evidence>
<dbReference type="InterPro" id="IPR020946">
    <property type="entry name" value="Flavin_mOase-like"/>
</dbReference>
<keyword evidence="2" id="KW-0285">Flavoprotein</keyword>
<dbReference type="GO" id="GO:0050660">
    <property type="term" value="F:flavin adenine dinucleotide binding"/>
    <property type="evidence" value="ECO:0007669"/>
    <property type="project" value="InterPro"/>
</dbReference>
<dbReference type="InterPro" id="IPR000960">
    <property type="entry name" value="Flavin_mOase"/>
</dbReference>
<keyword evidence="7" id="KW-1185">Reference proteome</keyword>
<dbReference type="GO" id="GO:0050661">
    <property type="term" value="F:NADP binding"/>
    <property type="evidence" value="ECO:0007669"/>
    <property type="project" value="InterPro"/>
</dbReference>
<dbReference type="AlphaFoldDB" id="A0A5C3L0X2"/>
<keyword evidence="5" id="KW-0560">Oxidoreductase</keyword>
<dbReference type="Gene3D" id="3.50.50.60">
    <property type="entry name" value="FAD/NAD(P)-binding domain"/>
    <property type="match status" value="2"/>
</dbReference>